<keyword evidence="1" id="KW-0614">Plasmid</keyword>
<name>I2GTS9_9BACT</name>
<dbReference type="Proteomes" id="UP000009309">
    <property type="component" value="Plasmid pFLIM01"/>
</dbReference>
<gene>
    <name evidence="1" type="ORF">BN8_p06711</name>
</gene>
<geneLocation type="plasmid" evidence="1 2">
    <name>pFLIM01</name>
</geneLocation>
<accession>I2GTS9</accession>
<evidence type="ECO:0000313" key="2">
    <source>
        <dbReference type="Proteomes" id="UP000009309"/>
    </source>
</evidence>
<reference evidence="1 2" key="1">
    <citation type="journal article" date="2012" name="J. Bacteriol.">
        <title>Genome Sequence of the Filamentous Bacterium Fibrisoma limi BUZ 3T.</title>
        <authorList>
            <person name="Filippini M."/>
            <person name="Qi W."/>
            <person name="Jaenicke S."/>
            <person name="Goesmann A."/>
            <person name="Smits T.H."/>
            <person name="Bagheri H.C."/>
        </authorList>
    </citation>
    <scope>NUCLEOTIDE SEQUENCE [LARGE SCALE GENOMIC DNA]</scope>
    <source>
        <strain evidence="2">BUZ 3T</strain>
        <plasmid evidence="1 2">pFLIM01</plasmid>
    </source>
</reference>
<dbReference type="Pfam" id="PF26622">
    <property type="entry name" value="DUF8199"/>
    <property type="match status" value="1"/>
</dbReference>
<dbReference type="AlphaFoldDB" id="I2GTS9"/>
<protein>
    <submittedName>
        <fullName evidence="1">Uncharacterized protein</fullName>
    </submittedName>
</protein>
<keyword evidence="2" id="KW-1185">Reference proteome</keyword>
<evidence type="ECO:0000313" key="1">
    <source>
        <dbReference type="EMBL" id="CCH57530.1"/>
    </source>
</evidence>
<sequence length="152" mass="17567">MKVYTRTLAWYKRLVCLWLAAFVLLGSVGHVVAEHWCQMRGKKMQLLLTNKDCKSQCPDNLELTNLTGPVIYKTPCCKDVQRFERLEASSQFSIDHFQFPSVLADWQIAQASTWLFAVLRSTPPPCSNFLQADDPPIRSGRYRLLHFCTWLI</sequence>
<dbReference type="InterPro" id="IPR058512">
    <property type="entry name" value="DUF8199"/>
</dbReference>
<organism evidence="1 2">
    <name type="scientific">Fibrisoma limi BUZ 3</name>
    <dbReference type="NCBI Taxonomy" id="1185876"/>
    <lineage>
        <taxon>Bacteria</taxon>
        <taxon>Pseudomonadati</taxon>
        <taxon>Bacteroidota</taxon>
        <taxon>Cytophagia</taxon>
        <taxon>Cytophagales</taxon>
        <taxon>Spirosomataceae</taxon>
        <taxon>Fibrisoma</taxon>
    </lineage>
</organism>
<dbReference type="EMBL" id="HE805916">
    <property type="protein sequence ID" value="CCH57530.1"/>
    <property type="molecule type" value="Genomic_DNA"/>
</dbReference>
<proteinExistence type="predicted"/>